<dbReference type="Pfam" id="PF04343">
    <property type="entry name" value="DUF488"/>
    <property type="match status" value="1"/>
</dbReference>
<comment type="caution">
    <text evidence="1">The sequence shown here is derived from an EMBL/GenBank/DDBJ whole genome shotgun (WGS) entry which is preliminary data.</text>
</comment>
<protein>
    <submittedName>
        <fullName evidence="1">DUF488 domain-containing protein</fullName>
    </submittedName>
</protein>
<dbReference type="InterPro" id="IPR007438">
    <property type="entry name" value="DUF488"/>
</dbReference>
<accession>A0A7C2WT04</accession>
<dbReference type="PANTHER" id="PTHR39337">
    <property type="entry name" value="BLR5642 PROTEIN"/>
    <property type="match status" value="1"/>
</dbReference>
<gene>
    <name evidence="1" type="ORF">ENP13_07760</name>
</gene>
<reference evidence="1" key="1">
    <citation type="journal article" date="2020" name="mSystems">
        <title>Genome- and Community-Level Interaction Insights into Carbon Utilization and Element Cycling Functions of Hydrothermarchaeota in Hydrothermal Sediment.</title>
        <authorList>
            <person name="Zhou Z."/>
            <person name="Liu Y."/>
            <person name="Xu W."/>
            <person name="Pan J."/>
            <person name="Luo Z.H."/>
            <person name="Li M."/>
        </authorList>
    </citation>
    <scope>NUCLEOTIDE SEQUENCE [LARGE SCALE GENOMIC DNA]</scope>
    <source>
        <strain evidence="1">SpSt-192</strain>
    </source>
</reference>
<dbReference type="EMBL" id="DSID01000587">
    <property type="protein sequence ID" value="HEX71125.1"/>
    <property type="molecule type" value="Genomic_DNA"/>
</dbReference>
<evidence type="ECO:0000313" key="1">
    <source>
        <dbReference type="EMBL" id="HEX71125.1"/>
    </source>
</evidence>
<sequence length="201" mass="22981">MSQPRHPVFTIGHSAHTIDEFIGLLRRHGVDAVADVRSMPYSRVAPQFNREALARRLRAEGIRYVFLGEELGGRPADPSCYENGQVRYERLAQTERFKYGIERVIRGANRYRIALMCTEKEPLECHRTLLVARALHDRGVDVRHILADGRLEAHEMTMERLLDLLGLRQVDLFGSHSRSHEEMLADAIARQASKVAWSQAQ</sequence>
<dbReference type="PANTHER" id="PTHR39337:SF1">
    <property type="entry name" value="BLR5642 PROTEIN"/>
    <property type="match status" value="1"/>
</dbReference>
<proteinExistence type="predicted"/>
<name>A0A7C2WT04_9BACT</name>
<organism evidence="1">
    <name type="scientific">Thermorudis sp</name>
    <dbReference type="NCBI Taxonomy" id="1969470"/>
    <lineage>
        <taxon>Bacteria</taxon>
        <taxon>Pseudomonadati</taxon>
        <taxon>Thermomicrobiota</taxon>
        <taxon>Thermomicrobia</taxon>
        <taxon>Thermomicrobia incertae sedis</taxon>
        <taxon>Thermorudis</taxon>
    </lineage>
</organism>
<dbReference type="AlphaFoldDB" id="A0A7C2WT04"/>